<protein>
    <submittedName>
        <fullName evidence="1">Type II-A CRISPR-associated protein Csn2</fullName>
    </submittedName>
</protein>
<gene>
    <name evidence="2" type="primary">csn2</name>
    <name evidence="1" type="ORF">BVJ53_05250</name>
    <name evidence="2" type="ORF">OFW50_10100</name>
</gene>
<dbReference type="RefSeq" id="WP_129301486.1">
    <property type="nucleotide sequence ID" value="NZ_CP074378.1"/>
</dbReference>
<dbReference type="AlphaFoldDB" id="A0A4Q1U5E5"/>
<dbReference type="InterPro" id="IPR010146">
    <property type="entry name" value="CRISPR-assoc_prot_Csn2-typ"/>
</dbReference>
<reference evidence="1 3" key="1">
    <citation type="submission" date="2017-01" db="EMBL/GenBank/DDBJ databases">
        <title>Lactobacillus chiayiensis sp. nov., a lactic acid bacterium isolated from compost.</title>
        <authorList>
            <person name="Huang C.-H."/>
        </authorList>
    </citation>
    <scope>NUCLEOTIDE SEQUENCE [LARGE SCALE GENOMIC DNA]</scope>
    <source>
        <strain evidence="1">Chh01</strain>
        <strain evidence="3">chh01</strain>
    </source>
</reference>
<dbReference type="InterPro" id="IPR038600">
    <property type="entry name" value="Csn2_sf"/>
</dbReference>
<proteinExistence type="predicted"/>
<keyword evidence="4" id="KW-1185">Reference proteome</keyword>
<evidence type="ECO:0000313" key="4">
    <source>
        <dbReference type="Proteomes" id="UP001164790"/>
    </source>
</evidence>
<dbReference type="EMBL" id="CP107523">
    <property type="protein sequence ID" value="UYN55829.1"/>
    <property type="molecule type" value="Genomic_DNA"/>
</dbReference>
<dbReference type="Gene3D" id="3.40.50.11940">
    <property type="match status" value="1"/>
</dbReference>
<dbReference type="Proteomes" id="UP000290475">
    <property type="component" value="Unassembled WGS sequence"/>
</dbReference>
<organism evidence="1 3">
    <name type="scientific">Lacticaseibacillus chiayiensis</name>
    <dbReference type="NCBI Taxonomy" id="2100821"/>
    <lineage>
        <taxon>Bacteria</taxon>
        <taxon>Bacillati</taxon>
        <taxon>Bacillota</taxon>
        <taxon>Bacilli</taxon>
        <taxon>Lactobacillales</taxon>
        <taxon>Lactobacillaceae</taxon>
        <taxon>Lacticaseibacillus</taxon>
    </lineage>
</organism>
<dbReference type="Pfam" id="PF09711">
    <property type="entry name" value="Cas_Csn2"/>
    <property type="match status" value="1"/>
</dbReference>
<sequence length="226" mass="26115">MNLTYYPFQVITTKPSLITVVDTAVPKVFLDLLRTLRGDHGEVVLSNDQMQIQEVNKVCLWVGDPVLELDLDKLLQRWIYKKIAQMIDDQRLVELIDQSQHMAMELLKDPLLNDLPLTVEPGGKLEQIMKYCNLHFDEGVIVEPVSKIEAVIQTLTKLEEKRLVILANVSHYLGAKEWKCLVDQVSGTTLEILLIEFSDVERKSFFEDCQYVYIDNDFMDSRELID</sequence>
<name>A0A4Q1U5E5_9LACO</name>
<evidence type="ECO:0000313" key="3">
    <source>
        <dbReference type="Proteomes" id="UP000290475"/>
    </source>
</evidence>
<dbReference type="CDD" id="cd12218">
    <property type="entry name" value="Csn2"/>
    <property type="match status" value="1"/>
</dbReference>
<dbReference type="NCBIfam" id="TIGR01866">
    <property type="entry name" value="cas_Csn2"/>
    <property type="match status" value="1"/>
</dbReference>
<dbReference type="Proteomes" id="UP001164790">
    <property type="component" value="Chromosome"/>
</dbReference>
<dbReference type="OrthoDB" id="2246929at2"/>
<evidence type="ECO:0000313" key="2">
    <source>
        <dbReference type="EMBL" id="UYN55829.1"/>
    </source>
</evidence>
<reference evidence="2" key="2">
    <citation type="submission" date="2022-10" db="EMBL/GenBank/DDBJ databases">
        <title>Comparative genomic analysis and in-vitro probiotic properties of the potential probiotic L. chiayiensis AACE 3.</title>
        <authorList>
            <person name="Kang X."/>
        </authorList>
    </citation>
    <scope>NUCLEOTIDE SEQUENCE</scope>
    <source>
        <strain evidence="2">AACE 3</strain>
    </source>
</reference>
<dbReference type="EMBL" id="MSSM01000011">
    <property type="protein sequence ID" value="RXT26766.1"/>
    <property type="molecule type" value="Genomic_DNA"/>
</dbReference>
<accession>A0A4Q1U5E5</accession>
<evidence type="ECO:0000313" key="1">
    <source>
        <dbReference type="EMBL" id="RXT26766.1"/>
    </source>
</evidence>